<proteinExistence type="predicted"/>
<dbReference type="EMBL" id="QLYR01000001">
    <property type="protein sequence ID" value="RAQ30380.1"/>
    <property type="molecule type" value="Genomic_DNA"/>
</dbReference>
<feature type="chain" id="PRO_5039276938" description="Lipoprotein" evidence="1">
    <location>
        <begin position="23"/>
        <end position="219"/>
    </location>
</feature>
<dbReference type="AlphaFoldDB" id="A0A328UJL6"/>
<evidence type="ECO:0000313" key="2">
    <source>
        <dbReference type="EMBL" id="RAQ30380.1"/>
    </source>
</evidence>
<reference evidence="2 3" key="1">
    <citation type="submission" date="2018-06" db="EMBL/GenBank/DDBJ databases">
        <title>Noncontiguous genome sequence of Ruminococcaceae bacterium ASD2818.</title>
        <authorList>
            <person name="Chaplin A.V."/>
            <person name="Sokolova S.R."/>
            <person name="Kochetkova T.O."/>
            <person name="Goltsov A.Y."/>
            <person name="Trofimov D.Y."/>
            <person name="Efimov B.A."/>
        </authorList>
    </citation>
    <scope>NUCLEOTIDE SEQUENCE [LARGE SCALE GENOMIC DNA]</scope>
    <source>
        <strain evidence="2 3">ASD2818</strain>
    </source>
</reference>
<name>A0A328UJL6_9FIRM</name>
<gene>
    <name evidence="2" type="ORF">DPQ25_02425</name>
</gene>
<evidence type="ECO:0000256" key="1">
    <source>
        <dbReference type="SAM" id="SignalP"/>
    </source>
</evidence>
<feature type="signal peptide" evidence="1">
    <location>
        <begin position="1"/>
        <end position="22"/>
    </location>
</feature>
<dbReference type="PROSITE" id="PS51257">
    <property type="entry name" value="PROKAR_LIPOPROTEIN"/>
    <property type="match status" value="1"/>
</dbReference>
<dbReference type="Proteomes" id="UP000249377">
    <property type="component" value="Unassembled WGS sequence"/>
</dbReference>
<keyword evidence="1" id="KW-0732">Signal</keyword>
<dbReference type="RefSeq" id="WP_112331577.1">
    <property type="nucleotide sequence ID" value="NZ_JADPHD010000001.1"/>
</dbReference>
<evidence type="ECO:0008006" key="4">
    <source>
        <dbReference type="Google" id="ProtNLM"/>
    </source>
</evidence>
<organism evidence="2 3">
    <name type="scientific">Hydrogeniiclostridium mannosilyticum</name>
    <dbReference type="NCBI Taxonomy" id="2764322"/>
    <lineage>
        <taxon>Bacteria</taxon>
        <taxon>Bacillati</taxon>
        <taxon>Bacillota</taxon>
        <taxon>Clostridia</taxon>
        <taxon>Eubacteriales</taxon>
        <taxon>Acutalibacteraceae</taxon>
        <taxon>Hydrogeniiclostridium</taxon>
    </lineage>
</organism>
<comment type="caution">
    <text evidence="2">The sequence shown here is derived from an EMBL/GenBank/DDBJ whole genome shotgun (WGS) entry which is preliminary data.</text>
</comment>
<sequence>MKWLKLLPAVLAIMIGVTGCMANHPSFKDEALLYMQEKYGEAFTWVEPVDGQFGNAQKSGHVASPAFPGERILVTGIPGERESFSDNYIAYLRQEEATRQLQAIASSVDADWKAFCEPEEVGLFLSGDASALDYLQSGGILLKLFVSSEEWQETRDARMEAFRAALWSHQISANITVNVLEPGQLAEINEASYGEYLYGGGEGRFVMDQQGNFTVAKWR</sequence>
<protein>
    <recommendedName>
        <fullName evidence="4">Lipoprotein</fullName>
    </recommendedName>
</protein>
<accession>A0A328UJL6</accession>
<evidence type="ECO:0000313" key="3">
    <source>
        <dbReference type="Proteomes" id="UP000249377"/>
    </source>
</evidence>
<keyword evidence="3" id="KW-1185">Reference proteome</keyword>